<evidence type="ECO:0000313" key="2">
    <source>
        <dbReference type="Proteomes" id="UP001222800"/>
    </source>
</evidence>
<evidence type="ECO:0000313" key="1">
    <source>
        <dbReference type="EMBL" id="WFD09062.1"/>
    </source>
</evidence>
<sequence>MVKIVLIIFILICFFLLGEELYRSFKKKYSDISDLVKVLEVLNMQLEFGLYTLEEVFEKIGNKKEFNISYFFEALSIKLKENNKSLDDIVNESIPIINQKTNLSISEIEEIINLINNLGKSDYYSQKRIIDLAIENLKKNEKEAFLEIKTKGILYKKLSLTMGFLLVIIFL</sequence>
<accession>A0ABY8E847</accession>
<gene>
    <name evidence="1" type="ORF">P4S50_11760</name>
</gene>
<dbReference type="Proteomes" id="UP001222800">
    <property type="component" value="Chromosome"/>
</dbReference>
<reference evidence="1 2" key="1">
    <citation type="submission" date="2023-03" db="EMBL/GenBank/DDBJ databases">
        <title>Complete genome sequence of Tepidibacter sp. SWIR-1, isolated from a deep-sea hydrothermal vent.</title>
        <authorList>
            <person name="Li X."/>
        </authorList>
    </citation>
    <scope>NUCLEOTIDE SEQUENCE [LARGE SCALE GENOMIC DNA]</scope>
    <source>
        <strain evidence="1 2">SWIR-1</strain>
    </source>
</reference>
<dbReference type="PIRSF" id="PIRSF021435">
    <property type="entry name" value="SpoIIIAB"/>
    <property type="match status" value="1"/>
</dbReference>
<keyword evidence="2" id="KW-1185">Reference proteome</keyword>
<organism evidence="1 2">
    <name type="scientific">Tepidibacter hydrothermalis</name>
    <dbReference type="NCBI Taxonomy" id="3036126"/>
    <lineage>
        <taxon>Bacteria</taxon>
        <taxon>Bacillati</taxon>
        <taxon>Bacillota</taxon>
        <taxon>Clostridia</taxon>
        <taxon>Peptostreptococcales</taxon>
        <taxon>Peptostreptococcaceae</taxon>
        <taxon>Tepidibacter</taxon>
    </lineage>
</organism>
<proteinExistence type="predicted"/>
<dbReference type="Pfam" id="PF09548">
    <property type="entry name" value="Spore_III_AB"/>
    <property type="match status" value="1"/>
</dbReference>
<name>A0ABY8E847_9FIRM</name>
<protein>
    <submittedName>
        <fullName evidence="1">Stage III sporulation protein AB</fullName>
    </submittedName>
</protein>
<dbReference type="RefSeq" id="WP_277730983.1">
    <property type="nucleotide sequence ID" value="NZ_CP120733.1"/>
</dbReference>
<dbReference type="InterPro" id="IPR014198">
    <property type="entry name" value="Spore_III_AB"/>
</dbReference>
<dbReference type="EMBL" id="CP120733">
    <property type="protein sequence ID" value="WFD09062.1"/>
    <property type="molecule type" value="Genomic_DNA"/>
</dbReference>